<accession>A0A6A5C9T5</accession>
<name>A0A6A5C9T5_NAEFO</name>
<evidence type="ECO:0000256" key="7">
    <source>
        <dbReference type="SAM" id="MobiDB-lite"/>
    </source>
</evidence>
<keyword evidence="3 8" id="KW-0812">Transmembrane</keyword>
<feature type="transmembrane region" description="Helical" evidence="8">
    <location>
        <begin position="45"/>
        <end position="64"/>
    </location>
</feature>
<dbReference type="GeneID" id="68107613"/>
<dbReference type="GO" id="GO:0006624">
    <property type="term" value="P:vacuolar protein processing"/>
    <property type="evidence" value="ECO:0007669"/>
    <property type="project" value="TreeGrafter"/>
</dbReference>
<keyword evidence="6 8" id="KW-0472">Membrane</keyword>
<dbReference type="GO" id="GO:0005789">
    <property type="term" value="C:endoplasmic reticulum membrane"/>
    <property type="evidence" value="ECO:0007669"/>
    <property type="project" value="UniProtKB-SubCell"/>
</dbReference>
<sequence length="201" mass="23282">MAGSKQKKRLTTNAIILRNHYIAVGVVNIIYLAYIAFYYDTFSTFKWIGYISLLLGYFFCLKSITNYAKPVESINPENGQRTLIDVNDLSDVSGSLTEYMFDIIYLECFVQLASIISGWFYLILLIIPAFAIYKLYFSIIQPFLQSRSMMGQLGANQQSSEASDISEKKRKKLERQEKRQQQQMQRMRIRPQQASGDEDED</sequence>
<proteinExistence type="inferred from homology"/>
<evidence type="ECO:0000256" key="1">
    <source>
        <dbReference type="ARBA" id="ARBA00004477"/>
    </source>
</evidence>
<evidence type="ECO:0000256" key="4">
    <source>
        <dbReference type="ARBA" id="ARBA00022824"/>
    </source>
</evidence>
<feature type="transmembrane region" description="Helical" evidence="8">
    <location>
        <begin position="21"/>
        <end position="39"/>
    </location>
</feature>
<comment type="caution">
    <text evidence="9">The sequence shown here is derived from an EMBL/GenBank/DDBJ whole genome shotgun (WGS) entry which is preliminary data.</text>
</comment>
<dbReference type="AlphaFoldDB" id="A0A6A5C9T5"/>
<protein>
    <recommendedName>
        <fullName evidence="11">Transmembrane protein 208</fullName>
    </recommendedName>
</protein>
<evidence type="ECO:0000256" key="2">
    <source>
        <dbReference type="ARBA" id="ARBA00009950"/>
    </source>
</evidence>
<comment type="subcellular location">
    <subcellularLocation>
        <location evidence="1">Endoplasmic reticulum membrane</location>
        <topology evidence="1">Multi-pass membrane protein</topology>
    </subcellularLocation>
</comment>
<dbReference type="Pfam" id="PF05620">
    <property type="entry name" value="TMEM208_SND2"/>
    <property type="match status" value="1"/>
</dbReference>
<feature type="region of interest" description="Disordered" evidence="7">
    <location>
        <begin position="155"/>
        <end position="201"/>
    </location>
</feature>
<organism evidence="9 10">
    <name type="scientific">Naegleria fowleri</name>
    <name type="common">Brain eating amoeba</name>
    <dbReference type="NCBI Taxonomy" id="5763"/>
    <lineage>
        <taxon>Eukaryota</taxon>
        <taxon>Discoba</taxon>
        <taxon>Heterolobosea</taxon>
        <taxon>Tetramitia</taxon>
        <taxon>Eutetramitia</taxon>
        <taxon>Vahlkampfiidae</taxon>
        <taxon>Naegleria</taxon>
    </lineage>
</organism>
<feature type="transmembrane region" description="Helical" evidence="8">
    <location>
        <begin position="119"/>
        <end position="139"/>
    </location>
</feature>
<dbReference type="PANTHER" id="PTHR13505">
    <property type="entry name" value="TRANSMEMBRANE PROTEIN 208"/>
    <property type="match status" value="1"/>
</dbReference>
<reference evidence="9 10" key="1">
    <citation type="journal article" date="2019" name="Sci. Rep.">
        <title>Nanopore sequencing improves the draft genome of the human pathogenic amoeba Naegleria fowleri.</title>
        <authorList>
            <person name="Liechti N."/>
            <person name="Schurch N."/>
            <person name="Bruggmann R."/>
            <person name="Wittwer M."/>
        </authorList>
    </citation>
    <scope>NUCLEOTIDE SEQUENCE [LARGE SCALE GENOMIC DNA]</scope>
    <source>
        <strain evidence="9 10">ATCC 30894</strain>
    </source>
</reference>
<feature type="compositionally biased region" description="Low complexity" evidence="7">
    <location>
        <begin position="181"/>
        <end position="193"/>
    </location>
</feature>
<keyword evidence="10" id="KW-1185">Reference proteome</keyword>
<evidence type="ECO:0008006" key="11">
    <source>
        <dbReference type="Google" id="ProtNLM"/>
    </source>
</evidence>
<dbReference type="GO" id="GO:0005773">
    <property type="term" value="C:vacuole"/>
    <property type="evidence" value="ECO:0007669"/>
    <property type="project" value="GOC"/>
</dbReference>
<dbReference type="Proteomes" id="UP000444721">
    <property type="component" value="Unassembled WGS sequence"/>
</dbReference>
<dbReference type="VEuPathDB" id="AmoebaDB:NfTy_000850"/>
<keyword evidence="4" id="KW-0256">Endoplasmic reticulum</keyword>
<evidence type="ECO:0000256" key="5">
    <source>
        <dbReference type="ARBA" id="ARBA00022989"/>
    </source>
</evidence>
<evidence type="ECO:0000256" key="8">
    <source>
        <dbReference type="SAM" id="Phobius"/>
    </source>
</evidence>
<dbReference type="PANTHER" id="PTHR13505:SF7">
    <property type="entry name" value="TRANSMEMBRANE PROTEIN 208"/>
    <property type="match status" value="1"/>
</dbReference>
<gene>
    <name evidence="9" type="ORF">FDP41_000395</name>
</gene>
<dbReference type="OrthoDB" id="276296at2759"/>
<dbReference type="RefSeq" id="XP_044569209.1">
    <property type="nucleotide sequence ID" value="XM_044707310.1"/>
</dbReference>
<dbReference type="EMBL" id="VFQX01000002">
    <property type="protein sequence ID" value="KAF0984496.1"/>
    <property type="molecule type" value="Genomic_DNA"/>
</dbReference>
<evidence type="ECO:0000256" key="3">
    <source>
        <dbReference type="ARBA" id="ARBA00022692"/>
    </source>
</evidence>
<dbReference type="InterPro" id="IPR008506">
    <property type="entry name" value="SND2/TMEM208"/>
</dbReference>
<dbReference type="VEuPathDB" id="AmoebaDB:NF0005520"/>
<evidence type="ECO:0000313" key="9">
    <source>
        <dbReference type="EMBL" id="KAF0984496.1"/>
    </source>
</evidence>
<evidence type="ECO:0000256" key="6">
    <source>
        <dbReference type="ARBA" id="ARBA00023136"/>
    </source>
</evidence>
<evidence type="ECO:0000313" key="10">
    <source>
        <dbReference type="Proteomes" id="UP000444721"/>
    </source>
</evidence>
<keyword evidence="5 8" id="KW-1133">Transmembrane helix</keyword>
<dbReference type="VEuPathDB" id="AmoebaDB:FDP41_000395"/>
<comment type="similarity">
    <text evidence="2">Belongs to the TMEM208 family.</text>
</comment>